<dbReference type="InterPro" id="IPR004648">
    <property type="entry name" value="Oligpept_transpt"/>
</dbReference>
<feature type="transmembrane region" description="Helical" evidence="9">
    <location>
        <begin position="642"/>
        <end position="664"/>
    </location>
</feature>
<keyword evidence="7 9" id="KW-1133">Transmembrane helix</keyword>
<protein>
    <recommendedName>
        <fullName evidence="12">OPT family small oligopeptide transporter</fullName>
    </recommendedName>
</protein>
<evidence type="ECO:0000256" key="7">
    <source>
        <dbReference type="ARBA" id="ARBA00022989"/>
    </source>
</evidence>
<dbReference type="NCBIfam" id="TIGR00728">
    <property type="entry name" value="OPT_sfam"/>
    <property type="match status" value="1"/>
</dbReference>
<evidence type="ECO:0000256" key="9">
    <source>
        <dbReference type="SAM" id="Phobius"/>
    </source>
</evidence>
<dbReference type="Proteomes" id="UP001320245">
    <property type="component" value="Unassembled WGS sequence"/>
</dbReference>
<dbReference type="Pfam" id="PF03169">
    <property type="entry name" value="OPT"/>
    <property type="match status" value="1"/>
</dbReference>
<gene>
    <name evidence="10" type="ORF">SLS53_001114</name>
</gene>
<evidence type="ECO:0008006" key="12">
    <source>
        <dbReference type="Google" id="ProtNLM"/>
    </source>
</evidence>
<feature type="transmembrane region" description="Helical" evidence="9">
    <location>
        <begin position="236"/>
        <end position="258"/>
    </location>
</feature>
<feature type="transmembrane region" description="Helical" evidence="9">
    <location>
        <begin position="348"/>
        <end position="368"/>
    </location>
</feature>
<dbReference type="GO" id="GO:0016020">
    <property type="term" value="C:membrane"/>
    <property type="evidence" value="ECO:0007669"/>
    <property type="project" value="UniProtKB-SubCell"/>
</dbReference>
<name>A0AAN9UGE4_9PEZI</name>
<evidence type="ECO:0000256" key="8">
    <source>
        <dbReference type="ARBA" id="ARBA00023136"/>
    </source>
</evidence>
<keyword evidence="3" id="KW-0813">Transport</keyword>
<feature type="transmembrane region" description="Helical" evidence="9">
    <location>
        <begin position="207"/>
        <end position="230"/>
    </location>
</feature>
<evidence type="ECO:0000256" key="2">
    <source>
        <dbReference type="ARBA" id="ARBA00008807"/>
    </source>
</evidence>
<reference evidence="10 11" key="1">
    <citation type="journal article" date="2023" name="PLoS ONE">
        <title>Cytospora paraplurivora sp. nov. isolated from orchards with fruit tree decline syndrome in Ontario, Canada.</title>
        <authorList>
            <person name="Ilyukhin E."/>
            <person name="Nguyen H.D.T."/>
            <person name="Castle A.J."/>
            <person name="Ellouze W."/>
        </authorList>
    </citation>
    <scope>NUCLEOTIDE SEQUENCE [LARGE SCALE GENOMIC DNA]</scope>
    <source>
        <strain evidence="10 11">FDS-564</strain>
    </source>
</reference>
<evidence type="ECO:0000256" key="1">
    <source>
        <dbReference type="ARBA" id="ARBA00004141"/>
    </source>
</evidence>
<feature type="transmembrane region" description="Helical" evidence="9">
    <location>
        <begin position="561"/>
        <end position="582"/>
    </location>
</feature>
<evidence type="ECO:0000256" key="4">
    <source>
        <dbReference type="ARBA" id="ARBA00022692"/>
    </source>
</evidence>
<evidence type="ECO:0000256" key="5">
    <source>
        <dbReference type="ARBA" id="ARBA00022856"/>
    </source>
</evidence>
<feature type="transmembrane region" description="Helical" evidence="9">
    <location>
        <begin position="173"/>
        <end position="195"/>
    </location>
</feature>
<feature type="transmembrane region" description="Helical" evidence="9">
    <location>
        <begin position="427"/>
        <end position="460"/>
    </location>
</feature>
<organism evidence="10 11">
    <name type="scientific">Cytospora paraplurivora</name>
    <dbReference type="NCBI Taxonomy" id="2898453"/>
    <lineage>
        <taxon>Eukaryota</taxon>
        <taxon>Fungi</taxon>
        <taxon>Dikarya</taxon>
        <taxon>Ascomycota</taxon>
        <taxon>Pezizomycotina</taxon>
        <taxon>Sordariomycetes</taxon>
        <taxon>Sordariomycetidae</taxon>
        <taxon>Diaporthales</taxon>
        <taxon>Cytosporaceae</taxon>
        <taxon>Cytospora</taxon>
    </lineage>
</organism>
<dbReference type="InterPro" id="IPR004813">
    <property type="entry name" value="OPT"/>
</dbReference>
<feature type="transmembrane region" description="Helical" evidence="9">
    <location>
        <begin position="99"/>
        <end position="119"/>
    </location>
</feature>
<comment type="subcellular location">
    <subcellularLocation>
        <location evidence="1">Membrane</location>
        <topology evidence="1">Multi-pass membrane protein</topology>
    </subcellularLocation>
</comment>
<dbReference type="PANTHER" id="PTHR22601">
    <property type="entry name" value="ISP4 LIKE PROTEIN"/>
    <property type="match status" value="1"/>
</dbReference>
<feature type="transmembrane region" description="Helical" evidence="9">
    <location>
        <begin position="401"/>
        <end position="421"/>
    </location>
</feature>
<accession>A0AAN9UGE4</accession>
<keyword evidence="6" id="KW-0653">Protein transport</keyword>
<comment type="similarity">
    <text evidence="2">Belongs to the oligopeptide OPT transporter family.</text>
</comment>
<comment type="caution">
    <text evidence="10">The sequence shown here is derived from an EMBL/GenBank/DDBJ whole genome shotgun (WGS) entry which is preliminary data.</text>
</comment>
<evidence type="ECO:0000313" key="11">
    <source>
        <dbReference type="Proteomes" id="UP001320245"/>
    </source>
</evidence>
<keyword evidence="4 9" id="KW-0812">Transmembrane</keyword>
<feature type="transmembrane region" description="Helical" evidence="9">
    <location>
        <begin position="131"/>
        <end position="153"/>
    </location>
</feature>
<feature type="transmembrane region" description="Helical" evidence="9">
    <location>
        <begin position="614"/>
        <end position="630"/>
    </location>
</feature>
<keyword evidence="8 9" id="KW-0472">Membrane</keyword>
<keyword evidence="11" id="KW-1185">Reference proteome</keyword>
<proteinExistence type="inferred from homology"/>
<dbReference type="EMBL" id="JAJSPL020000003">
    <property type="protein sequence ID" value="KAK7747864.1"/>
    <property type="molecule type" value="Genomic_DNA"/>
</dbReference>
<dbReference type="GO" id="GO:0015031">
    <property type="term" value="P:protein transport"/>
    <property type="evidence" value="ECO:0007669"/>
    <property type="project" value="UniProtKB-KW"/>
</dbReference>
<feature type="transmembrane region" description="Helical" evidence="9">
    <location>
        <begin position="509"/>
        <end position="528"/>
    </location>
</feature>
<feature type="transmembrane region" description="Helical" evidence="9">
    <location>
        <begin position="278"/>
        <end position="299"/>
    </location>
</feature>
<dbReference type="NCBIfam" id="TIGR00727">
    <property type="entry name" value="ISP4_OPT"/>
    <property type="match status" value="1"/>
</dbReference>
<evidence type="ECO:0000313" key="10">
    <source>
        <dbReference type="EMBL" id="KAK7747864.1"/>
    </source>
</evidence>
<dbReference type="AlphaFoldDB" id="A0AAN9UGE4"/>
<evidence type="ECO:0000256" key="3">
    <source>
        <dbReference type="ARBA" id="ARBA00022448"/>
    </source>
</evidence>
<keyword evidence="5" id="KW-0571">Peptide transport</keyword>
<sequence length="706" mass="78255">MGDIKPSGVSALPVREKQSAIDTTVDVDQAATDLEQIKKAHQFDPNLPQEKLDFINKALRDGDSGEIIEAEALFTEDSPYEEVRAAVRNTDGEEVANTVRAWVLGMFFVTIGSGLNMFLSMRSPAINFPSLVVQLLVYPMGCFWAKVVPTRVFNTFGVRWTFNTGPFTIKEHVVVTLMSNVSIGYAYSTDALLALQGKPFYNINLGWGFQILIPAVLWQGLSVFAFVTWIRPNNVVLNQLFGGFTGLSLIPITFDWTYVTAYLGDPLLAPVHTAISELAGLLVFVIIATIGITYSGAIYSQYLPINTSQTYDNTQSSYNVSRILGSGFTFNLQKYKEYSPLFLPPTFALNYGLSFAALTAALVHCGLFHGKEIYHRLRAARSQEPDVHMKLMKKYTDAPEWWYLILFVISMALGLGTALGYDSQLPWWAFFVAVILAIVFMIPTCIILAISNLALALNVLSPFLAGFMIPGRPIGVMIFKVYSTIVLGQAQTYAGDLKLGHYMKIPPRITFWCQVVATIWATFVQIAVMNWTLGNIDGVCDLSSIVWGVIGPSRMFGSGSIYQYFNVFWAIGAILPCVFYILVKFGGRLSWLGRTLHAPIMLGAMGWLPPATPLSFSSWGVVALLFNHVIRKRFHGWWSTYNYVTAAALDAGLIISTIVIFFAITLPNVTIPQWWGNVNIYDTMDSAYTAILKTVGEGETFGPATW</sequence>
<dbReference type="GO" id="GO:0035673">
    <property type="term" value="F:oligopeptide transmembrane transporter activity"/>
    <property type="evidence" value="ECO:0007669"/>
    <property type="project" value="InterPro"/>
</dbReference>
<evidence type="ECO:0000256" key="6">
    <source>
        <dbReference type="ARBA" id="ARBA00022927"/>
    </source>
</evidence>